<keyword evidence="1" id="KW-0472">Membrane</keyword>
<dbReference type="SUPFAM" id="SSF56935">
    <property type="entry name" value="Porins"/>
    <property type="match status" value="1"/>
</dbReference>
<proteinExistence type="inferred from homology"/>
<dbReference type="AlphaFoldDB" id="I5BZ04"/>
<sequence length="299" mass="32152">MVFKGEKMRHWGVYIALIWGIFSSAAVFAQQEGRVVIGRDVGQREGIRLSGRITDQLTGEPLVGATVRVIELEESTQITNLNGNFELVLSRAEYLLEVRYVGYETILYPFTAVGDGRISLRMQQEDFQLDDVVIFGRDPEKNIRSTSLGAVTLSTSNLKELPPFLGEVDIIRSMATLPGVSQVGEAAAGLNVRGGGADQNLFLFAGAPIYNPTHLFGLFTAFNPDIITDFTLFKAVVPAQYGGRGASILAVTPKTGSLDSYGGSLMLSTISGKATLNGPVVKDKVSFQLGARAHTSTGS</sequence>
<keyword evidence="4" id="KW-1185">Reference proteome</keyword>
<keyword evidence="1" id="KW-0998">Cell outer membrane</keyword>
<dbReference type="InterPro" id="IPR039426">
    <property type="entry name" value="TonB-dep_rcpt-like"/>
</dbReference>
<dbReference type="PROSITE" id="PS52016">
    <property type="entry name" value="TONB_DEPENDENT_REC_3"/>
    <property type="match status" value="1"/>
</dbReference>
<feature type="domain" description="TonB-dependent receptor plug" evidence="2">
    <location>
        <begin position="169"/>
        <end position="246"/>
    </location>
</feature>
<keyword evidence="1" id="KW-0813">Transport</keyword>
<organism evidence="3 4">
    <name type="scientific">Nitritalea halalkaliphila LW7</name>
    <dbReference type="NCBI Taxonomy" id="1189621"/>
    <lineage>
        <taxon>Bacteria</taxon>
        <taxon>Pseudomonadati</taxon>
        <taxon>Bacteroidota</taxon>
        <taxon>Cytophagia</taxon>
        <taxon>Cytophagales</taxon>
        <taxon>Cyclobacteriaceae</taxon>
        <taxon>Nitritalea</taxon>
    </lineage>
</organism>
<comment type="caution">
    <text evidence="3">The sequence shown here is derived from an EMBL/GenBank/DDBJ whole genome shotgun (WGS) entry which is preliminary data.</text>
</comment>
<evidence type="ECO:0000313" key="4">
    <source>
        <dbReference type="Proteomes" id="UP000005551"/>
    </source>
</evidence>
<evidence type="ECO:0000259" key="2">
    <source>
        <dbReference type="Pfam" id="PF07715"/>
    </source>
</evidence>
<evidence type="ECO:0000313" key="3">
    <source>
        <dbReference type="EMBL" id="EIM74806.1"/>
    </source>
</evidence>
<comment type="subcellular location">
    <subcellularLocation>
        <location evidence="1">Cell outer membrane</location>
        <topology evidence="1">Multi-pass membrane protein</topology>
    </subcellularLocation>
</comment>
<dbReference type="Proteomes" id="UP000005551">
    <property type="component" value="Unassembled WGS sequence"/>
</dbReference>
<comment type="similarity">
    <text evidence="1">Belongs to the TonB-dependent receptor family.</text>
</comment>
<keyword evidence="3" id="KW-0675">Receptor</keyword>
<name>I5BZ04_9BACT</name>
<dbReference type="Pfam" id="PF13715">
    <property type="entry name" value="CarbopepD_reg_2"/>
    <property type="match status" value="1"/>
</dbReference>
<dbReference type="EMBL" id="AJYA01000039">
    <property type="protein sequence ID" value="EIM74806.1"/>
    <property type="molecule type" value="Genomic_DNA"/>
</dbReference>
<gene>
    <name evidence="3" type="ORF">A3SI_15296</name>
</gene>
<dbReference type="Gene3D" id="2.60.40.1120">
    <property type="entry name" value="Carboxypeptidase-like, regulatory domain"/>
    <property type="match status" value="1"/>
</dbReference>
<dbReference type="Pfam" id="PF07715">
    <property type="entry name" value="Plug"/>
    <property type="match status" value="1"/>
</dbReference>
<dbReference type="Gene3D" id="2.170.130.10">
    <property type="entry name" value="TonB-dependent receptor, plug domain"/>
    <property type="match status" value="1"/>
</dbReference>
<protein>
    <submittedName>
        <fullName evidence="3">TonB-dependent receptor</fullName>
    </submittedName>
</protein>
<keyword evidence="1" id="KW-0812">Transmembrane</keyword>
<dbReference type="InterPro" id="IPR008969">
    <property type="entry name" value="CarboxyPept-like_regulatory"/>
</dbReference>
<evidence type="ECO:0000256" key="1">
    <source>
        <dbReference type="PROSITE-ProRule" id="PRU01360"/>
    </source>
</evidence>
<dbReference type="InterPro" id="IPR012910">
    <property type="entry name" value="Plug_dom"/>
</dbReference>
<dbReference type="InterPro" id="IPR037066">
    <property type="entry name" value="Plug_dom_sf"/>
</dbReference>
<dbReference type="GO" id="GO:0009279">
    <property type="term" value="C:cell outer membrane"/>
    <property type="evidence" value="ECO:0007669"/>
    <property type="project" value="UniProtKB-SubCell"/>
</dbReference>
<keyword evidence="1" id="KW-1134">Transmembrane beta strand</keyword>
<reference evidence="3 4" key="1">
    <citation type="submission" date="2012-05" db="EMBL/GenBank/DDBJ databases">
        <title>Genome sequence of Nitritalea halalkaliphila LW7.</title>
        <authorList>
            <person name="Jangir P.K."/>
            <person name="Singh A."/>
            <person name="Shivaji S."/>
            <person name="Sharma R."/>
        </authorList>
    </citation>
    <scope>NUCLEOTIDE SEQUENCE [LARGE SCALE GENOMIC DNA]</scope>
    <source>
        <strain evidence="3 4">LW7</strain>
    </source>
</reference>
<dbReference type="SUPFAM" id="SSF49464">
    <property type="entry name" value="Carboxypeptidase regulatory domain-like"/>
    <property type="match status" value="1"/>
</dbReference>
<dbReference type="PATRIC" id="fig|1189621.3.peg.3184"/>
<accession>I5BZ04</accession>
<dbReference type="STRING" id="1189621.A3SI_15296"/>